<evidence type="ECO:0000256" key="1">
    <source>
        <dbReference type="SAM" id="MobiDB-lite"/>
    </source>
</evidence>
<evidence type="ECO:0000313" key="3">
    <source>
        <dbReference type="Proteomes" id="UP000275078"/>
    </source>
</evidence>
<dbReference type="STRING" id="1160509.A0A3N4I3N5"/>
<reference evidence="2 3" key="1">
    <citation type="journal article" date="2018" name="Nat. Ecol. Evol.">
        <title>Pezizomycetes genomes reveal the molecular basis of ectomycorrhizal truffle lifestyle.</title>
        <authorList>
            <person name="Murat C."/>
            <person name="Payen T."/>
            <person name="Noel B."/>
            <person name="Kuo A."/>
            <person name="Morin E."/>
            <person name="Chen J."/>
            <person name="Kohler A."/>
            <person name="Krizsan K."/>
            <person name="Balestrini R."/>
            <person name="Da Silva C."/>
            <person name="Montanini B."/>
            <person name="Hainaut M."/>
            <person name="Levati E."/>
            <person name="Barry K.W."/>
            <person name="Belfiori B."/>
            <person name="Cichocki N."/>
            <person name="Clum A."/>
            <person name="Dockter R.B."/>
            <person name="Fauchery L."/>
            <person name="Guy J."/>
            <person name="Iotti M."/>
            <person name="Le Tacon F."/>
            <person name="Lindquist E.A."/>
            <person name="Lipzen A."/>
            <person name="Malagnac F."/>
            <person name="Mello A."/>
            <person name="Molinier V."/>
            <person name="Miyauchi S."/>
            <person name="Poulain J."/>
            <person name="Riccioni C."/>
            <person name="Rubini A."/>
            <person name="Sitrit Y."/>
            <person name="Splivallo R."/>
            <person name="Traeger S."/>
            <person name="Wang M."/>
            <person name="Zifcakova L."/>
            <person name="Wipf D."/>
            <person name="Zambonelli A."/>
            <person name="Paolocci F."/>
            <person name="Nowrousian M."/>
            <person name="Ottonello S."/>
            <person name="Baldrian P."/>
            <person name="Spatafora J.W."/>
            <person name="Henrissat B."/>
            <person name="Nagy L.G."/>
            <person name="Aury J.M."/>
            <person name="Wincker P."/>
            <person name="Grigoriev I.V."/>
            <person name="Bonfante P."/>
            <person name="Martin F.M."/>
        </authorList>
    </citation>
    <scope>NUCLEOTIDE SEQUENCE [LARGE SCALE GENOMIC DNA]</scope>
    <source>
        <strain evidence="2 3">RN42</strain>
    </source>
</reference>
<sequence length="1324" mass="150137">MVRRSARLKRHPRNSPTPPTPGPTAGQTDEDEDEDDGEGQQEADDDDDDGNPGLHDTENQPKRQRLTNASIKRALQLDVNLYHEYFPEIFTPAPPPPPPPPDYSFETVKQRKAREAIENREKRQRRKIEVELQNAKAAATAAKKAQTKFALKQVSNFEQTRKDREKKRKAEKTARKAARKAKKAAMVGRDDTSSDDSDDMLGLSDTEAAALDDLDDLMDYCKITYDSIDSTLDPKDIDFHEIQEEDADDESVHKPFGNTDKAEHQNIINLWSTLWISMSIIVSTMNLTELTYQAFAAVVNLLLDNTMLLLQGYVAAGMQPMDTFEMLGRSASEYRLPKALKTLHGWREYGLPTSRIKARRVNIDTDVLPSAIARKLMEQGGNPQAYAYYFSMIDTFKHSLTSRKTKKVMYFGQQCLVKEEKELWHARVWGESILSCSAQFSYYKTSTSTKDPIIPGDIVLYARKAKDGMIKKCPARVRQVARDFKFKSSGDPVVVLEPLVTVAEVLGETETEYEQLAGFPKRELEKLTGKLNLGELALDDLVLIEELELVVSISSIRKCNPSSIGFVNPKDNNSHASPAKQQLIELVVNLKGDKVFRPAHLRHALLAELEVKAFGGREAFKIRMIRTDGKEILTIPYTMFVNGFALWGKGNASYYSMLGAYTTLGNIPAFMRRQQNAQNVTHLSEMGAAVQQCAEVLSTDSKALFFGTEVQLPSRSRPTIIHANIIAFVGDMIQQSLSCGIRRVLNKRSCRMCLVLKEERSVADYPIHASARFMHVDEALRRTYNAFDGVTDPETALKDRGLQAHSSYWLPGNPALDTVRLFPQEPCHVLPSGVGGIMLELLFDHILSSSKPRRAAFGAAIKSMPTTIDWFSLQDPIHYLGSYSYNQNAQLLQLAPFAMRKMMTNDYMKKHAVKAFYKIFAAEMKENNWDACDVACWIYEKYAELQYLAFQPKFTDESAAQFRTACTEFVRLFSRLAKVPKEKHRKKFGFRSLIHAVLHLPDTRDLYGTLTAVDCSPGEQRHRLQKINVRNSNHKGVVRQCIRKVDVADTLRLVKEGCFDETHPNMVKKILEAEKFIPMIFERLAPTTRKEKAEASANVTIEKEVSAEEEEIEGPPLVDCNVPVQMDGINLSIIHDASKGRNEALYPKKSTPDDVFSGFRNDIMNLLNQEDETAVSILTKLNFTYFQRCTFISTDVSGHERKITAKTGRPYHFNNFDNIGPTESFCAKLNFFATVKFKNVAGRDVSRNFAIVNPIIPSPKPDRVLSAKILQCSTDTSFIFRLEHITHQQIHLLPYEPREDLQAHHDKDRRIERFYSNDWYLRRV</sequence>
<feature type="compositionally biased region" description="Basic residues" evidence="1">
    <location>
        <begin position="164"/>
        <end position="183"/>
    </location>
</feature>
<dbReference type="Proteomes" id="UP000275078">
    <property type="component" value="Unassembled WGS sequence"/>
</dbReference>
<dbReference type="EMBL" id="ML119744">
    <property type="protein sequence ID" value="RPA76474.1"/>
    <property type="molecule type" value="Genomic_DNA"/>
</dbReference>
<evidence type="ECO:0000313" key="2">
    <source>
        <dbReference type="EMBL" id="RPA76474.1"/>
    </source>
</evidence>
<feature type="region of interest" description="Disordered" evidence="1">
    <location>
        <begin position="1"/>
        <end position="69"/>
    </location>
</feature>
<feature type="region of interest" description="Disordered" evidence="1">
    <location>
        <begin position="88"/>
        <end position="123"/>
    </location>
</feature>
<accession>A0A3N4I3N5</accession>
<feature type="compositionally biased region" description="Acidic residues" evidence="1">
    <location>
        <begin position="28"/>
        <end position="50"/>
    </location>
</feature>
<organism evidence="2 3">
    <name type="scientific">Ascobolus immersus RN42</name>
    <dbReference type="NCBI Taxonomy" id="1160509"/>
    <lineage>
        <taxon>Eukaryota</taxon>
        <taxon>Fungi</taxon>
        <taxon>Dikarya</taxon>
        <taxon>Ascomycota</taxon>
        <taxon>Pezizomycotina</taxon>
        <taxon>Pezizomycetes</taxon>
        <taxon>Pezizales</taxon>
        <taxon>Ascobolaceae</taxon>
        <taxon>Ascobolus</taxon>
    </lineage>
</organism>
<gene>
    <name evidence="2" type="ORF">BJ508DRAFT_311096</name>
</gene>
<protein>
    <submittedName>
        <fullName evidence="2">Uncharacterized protein</fullName>
    </submittedName>
</protein>
<feature type="compositionally biased region" description="Pro residues" evidence="1">
    <location>
        <begin position="92"/>
        <end position="102"/>
    </location>
</feature>
<name>A0A3N4I3N5_ASCIM</name>
<feature type="compositionally biased region" description="Basic residues" evidence="1">
    <location>
        <begin position="1"/>
        <end position="13"/>
    </location>
</feature>
<feature type="region of interest" description="Disordered" evidence="1">
    <location>
        <begin position="155"/>
        <end position="199"/>
    </location>
</feature>
<dbReference type="OrthoDB" id="5372708at2759"/>
<keyword evidence="3" id="KW-1185">Reference proteome</keyword>
<proteinExistence type="predicted"/>